<feature type="compositionally biased region" description="Low complexity" evidence="7">
    <location>
        <begin position="1191"/>
        <end position="1209"/>
    </location>
</feature>
<keyword evidence="3 8" id="KW-0732">Signal</keyword>
<dbReference type="GO" id="GO:0005886">
    <property type="term" value="C:plasma membrane"/>
    <property type="evidence" value="ECO:0007669"/>
    <property type="project" value="TreeGrafter"/>
</dbReference>
<dbReference type="SMART" id="SM00321">
    <property type="entry name" value="WSC"/>
    <property type="match status" value="5"/>
</dbReference>
<keyword evidence="2" id="KW-0812">Transmembrane</keyword>
<dbReference type="PROSITE" id="PS51212">
    <property type="entry name" value="WSC"/>
    <property type="match status" value="5"/>
</dbReference>
<evidence type="ECO:0000256" key="5">
    <source>
        <dbReference type="ARBA" id="ARBA00023136"/>
    </source>
</evidence>
<dbReference type="OrthoDB" id="5985073at2759"/>
<gene>
    <name evidence="10" type="ORF">BS50DRAFT_651511</name>
</gene>
<feature type="chain" id="PRO_5015411867" evidence="8">
    <location>
        <begin position="29"/>
        <end position="1787"/>
    </location>
</feature>
<dbReference type="InterPro" id="IPR051836">
    <property type="entry name" value="Kremen_rcpt"/>
</dbReference>
<proteinExistence type="predicted"/>
<feature type="region of interest" description="Disordered" evidence="7">
    <location>
        <begin position="1191"/>
        <end position="1213"/>
    </location>
</feature>
<feature type="signal peptide" evidence="8">
    <location>
        <begin position="1"/>
        <end position="28"/>
    </location>
</feature>
<keyword evidence="11" id="KW-1185">Reference proteome</keyword>
<protein>
    <submittedName>
        <fullName evidence="10">WSC-domain-containing protein</fullName>
    </submittedName>
</protein>
<dbReference type="InterPro" id="IPR002889">
    <property type="entry name" value="WSC_carb-bd"/>
</dbReference>
<evidence type="ECO:0000256" key="1">
    <source>
        <dbReference type="ARBA" id="ARBA00004167"/>
    </source>
</evidence>
<evidence type="ECO:0000313" key="10">
    <source>
        <dbReference type="EMBL" id="PSN61392.1"/>
    </source>
</evidence>
<dbReference type="PANTHER" id="PTHR24269">
    <property type="entry name" value="KREMEN PROTEIN"/>
    <property type="match status" value="1"/>
</dbReference>
<dbReference type="PANTHER" id="PTHR24269:SF25">
    <property type="entry name" value="WSC DOMAIN-CONTAINING PROTEIN"/>
    <property type="match status" value="1"/>
</dbReference>
<evidence type="ECO:0000256" key="2">
    <source>
        <dbReference type="ARBA" id="ARBA00022692"/>
    </source>
</evidence>
<dbReference type="Pfam" id="PF01822">
    <property type="entry name" value="WSC"/>
    <property type="match status" value="5"/>
</dbReference>
<feature type="domain" description="WSC" evidence="9">
    <location>
        <begin position="1685"/>
        <end position="1783"/>
    </location>
</feature>
<evidence type="ECO:0000256" key="7">
    <source>
        <dbReference type="SAM" id="MobiDB-lite"/>
    </source>
</evidence>
<keyword evidence="4" id="KW-1133">Transmembrane helix</keyword>
<evidence type="ECO:0000259" key="9">
    <source>
        <dbReference type="PROSITE" id="PS51212"/>
    </source>
</evidence>
<evidence type="ECO:0000313" key="11">
    <source>
        <dbReference type="Proteomes" id="UP000240883"/>
    </source>
</evidence>
<evidence type="ECO:0000256" key="6">
    <source>
        <dbReference type="ARBA" id="ARBA00023180"/>
    </source>
</evidence>
<dbReference type="Gene3D" id="3.50.4.10">
    <property type="entry name" value="Hepatocyte Growth Factor"/>
    <property type="match status" value="1"/>
</dbReference>
<sequence>MPQHIRPHYLTSLLLGFSTLLFTPPVRSLGDSDTVTWGGDNTRAGYQPKHNLDPSVVSSPDFGQIFRTALPGNFNGLAAEQIFSSPLVYTGNDGAQYVYVATTQNNVYKIDAKTGAIVLSRNLHVPFLQAELESCVDINPLIGITATGVIDPETGIWYVTAKTYSDKFQDGKFSPQKPPGRLNGRIWQHAIHTEDLSEASGWPVLVDGTVFRNNPNRMFIGGNQHSRPGALLVGDYVYTGYASHCVQYNITGAIIGFHKKTGQIVEAFATEGGPEPNTVKGGGVWMSGGGMAYDGRGSMYFTTGNGYASQLKNTGNSVPGRNPPTALEEAAVNAKINDDGTITVIDFFMPWEKVALDGADRDLGTTPLQLLPSDVFSCPNNKRIGVVTGKSGKTYWLDLDNLGGYQMGPNKQDAVIQTYQNENSVYAAAGVLPLSGGYIYISVTQYPTHVFKFACNSAGNAVFTKIADTPDNNAYILGTGHGTVTSLNDRQGSALLWTSDVQGLGLRVYDPIPQPGSNTLNLLKTFDVPGVTKFSRPVFGNGRVYVSTNQGYLYGFGSPVNPPLNCSSPYDFGSVALNDVSSPVQIICTALTDTTVNQITIKNAQNFNISSLSKLPFNLAMGKSFTLSAVCTPSNVGSLSTDIDVNLANTRSGFSSYVPITLKATGRSAKPFLAIAPSEMDFLAIAGTSSQMLSSLFWNLGDSLLTFENISFSPFTSEGPWVQPNVTGEGALQVGSFVFVYLPTTIPPGGSAPINVFYNPDTSGDHGLYVTGFSNGGETTLEVNGHAGTQPKCIIEFQSFDGSGWVPYTPGTPFDFGTVLEAQMRNLLLRISNGGDEDAVPLSITISKAPYGIPGIIGKSNNIDLAEGTSLQVGQGQTANLYCSAPKSQVNTPSYSQTAVWVINSDDPDLGKQQVQFSCTASSEQVGPLFSNGSAQYGYVGCFKENNPGRQLAVNVYSDTNGNTNDRCINTCYSQGFIFAGTQYSQECWCGNAIPIQKDTDADCNFGCTGNKNQTCGGDGYLHDTAHMSLFADLTKFDGNTNSPPLQITPNVGQYNFVGCYLDVLGRTLNDKATSSNVMTVQACAAFCSSYSYFGLEFAAECYCGTLLNLLSVFIPASQCNMPCKGSNSQYCGAGSRMQIYQANGKPLLPLTVSSPSPSRSTSSAVSTSLTLSTTKSSTSSILTSYTSKTLSSSSASTSSSTSSSATPTPSGPLAGWSSAGCYTEAPDRRALGDKQIQGVSANTLEYCANFCSGYAYFGVEYGSECYCGKTIYQLSVKQPDSKGCNMACPGNSAQNCGGPNFLNVYTFSSSSSSAPPSSSTSRSTAQPPVSTSLTSLSKSSSTSQASSSTTSSSSSSTLSSGSSSSSSSTSTSSAAAPTPTGPISCPSSDSTSYTAPNGAVYRIDCFTDRQGFDLSVAFAATLEQCLASCGATNGCKVVVWIATTSGTSPCYIKSGVGNKVTDQRIWGAALISGPPSSISSSTSTPTSSSVVVVTVSSSATVTLTPIAPSSIPKSSTSTVSPSAPPLSSSPTTSASSTSTSTSTSTTTTTTTSTSSSSYIAIATFPAVGSYKYAGCWSDPASLGRGRALSAVPALRNSNSMTPTLCADYCKSFATFGVEYGSECWCGPHPSANSTLVPTQSDCNMACAGDRTLTCGSAGRLSLYRSDDPRKASADPAVPGPRVGNYSYVGCWVDTARPRLLSGVLSGDGMSTGACVAAAEAAGQLLYAGLQYGQECWMGSLLVGNDSIVGNVRAAEADCKSTCVGARGELCGGASRMSLWIRNVTVG</sequence>
<organism evidence="10 11">
    <name type="scientific">Corynespora cassiicola Philippines</name>
    <dbReference type="NCBI Taxonomy" id="1448308"/>
    <lineage>
        <taxon>Eukaryota</taxon>
        <taxon>Fungi</taxon>
        <taxon>Dikarya</taxon>
        <taxon>Ascomycota</taxon>
        <taxon>Pezizomycotina</taxon>
        <taxon>Dothideomycetes</taxon>
        <taxon>Pleosporomycetidae</taxon>
        <taxon>Pleosporales</taxon>
        <taxon>Corynesporascaceae</taxon>
        <taxon>Corynespora</taxon>
    </lineage>
</organism>
<keyword evidence="6" id="KW-0325">Glycoprotein</keyword>
<feature type="domain" description="WSC" evidence="9">
    <location>
        <begin position="1570"/>
        <end position="1667"/>
    </location>
</feature>
<feature type="domain" description="WSC" evidence="9">
    <location>
        <begin position="1216"/>
        <end position="1309"/>
    </location>
</feature>
<keyword evidence="5" id="KW-0472">Membrane</keyword>
<dbReference type="Proteomes" id="UP000240883">
    <property type="component" value="Unassembled WGS sequence"/>
</dbReference>
<reference evidence="10 11" key="1">
    <citation type="journal article" date="2018" name="Front. Microbiol.">
        <title>Genome-Wide Analysis of Corynespora cassiicola Leaf Fall Disease Putative Effectors.</title>
        <authorList>
            <person name="Lopez D."/>
            <person name="Ribeiro S."/>
            <person name="Label P."/>
            <person name="Fumanal B."/>
            <person name="Venisse J.S."/>
            <person name="Kohler A."/>
            <person name="de Oliveira R.R."/>
            <person name="Labutti K."/>
            <person name="Lipzen A."/>
            <person name="Lail K."/>
            <person name="Bauer D."/>
            <person name="Ohm R.A."/>
            <person name="Barry K.W."/>
            <person name="Spatafora J."/>
            <person name="Grigoriev I.V."/>
            <person name="Martin F.M."/>
            <person name="Pujade-Renaud V."/>
        </authorList>
    </citation>
    <scope>NUCLEOTIDE SEQUENCE [LARGE SCALE GENOMIC DNA]</scope>
    <source>
        <strain evidence="10 11">Philippines</strain>
    </source>
</reference>
<feature type="region of interest" description="Disordered" evidence="7">
    <location>
        <begin position="1314"/>
        <end position="1390"/>
    </location>
</feature>
<dbReference type="STRING" id="1448308.A0A2T2N7G0"/>
<dbReference type="InterPro" id="IPR011047">
    <property type="entry name" value="Quinoprotein_ADH-like_sf"/>
</dbReference>
<feature type="domain" description="WSC" evidence="9">
    <location>
        <begin position="1054"/>
        <end position="1144"/>
    </location>
</feature>
<feature type="region of interest" description="Disordered" evidence="7">
    <location>
        <begin position="1510"/>
        <end position="1553"/>
    </location>
</feature>
<comment type="subcellular location">
    <subcellularLocation>
        <location evidence="1">Membrane</location>
        <topology evidence="1">Single-pass membrane protein</topology>
    </subcellularLocation>
</comment>
<dbReference type="EMBL" id="KZ678144">
    <property type="protein sequence ID" value="PSN61392.1"/>
    <property type="molecule type" value="Genomic_DNA"/>
</dbReference>
<feature type="domain" description="WSC" evidence="9">
    <location>
        <begin position="936"/>
        <end position="1028"/>
    </location>
</feature>
<evidence type="ECO:0000256" key="3">
    <source>
        <dbReference type="ARBA" id="ARBA00022729"/>
    </source>
</evidence>
<feature type="compositionally biased region" description="Low complexity" evidence="7">
    <location>
        <begin position="1314"/>
        <end position="1374"/>
    </location>
</feature>
<evidence type="ECO:0000256" key="8">
    <source>
        <dbReference type="SAM" id="SignalP"/>
    </source>
</evidence>
<evidence type="ECO:0000256" key="4">
    <source>
        <dbReference type="ARBA" id="ARBA00022989"/>
    </source>
</evidence>
<accession>A0A2T2N7G0</accession>
<name>A0A2T2N7G0_CORCC</name>
<dbReference type="SUPFAM" id="SSF50998">
    <property type="entry name" value="Quinoprotein alcohol dehydrogenase-like"/>
    <property type="match status" value="1"/>
</dbReference>